<proteinExistence type="predicted"/>
<dbReference type="RefSeq" id="WP_188459104.1">
    <property type="nucleotide sequence ID" value="NZ_BMGM01000009.1"/>
</dbReference>
<feature type="coiled-coil region" evidence="1">
    <location>
        <begin position="530"/>
        <end position="610"/>
    </location>
</feature>
<evidence type="ECO:0000256" key="2">
    <source>
        <dbReference type="SAM" id="Phobius"/>
    </source>
</evidence>
<evidence type="ECO:0000313" key="5">
    <source>
        <dbReference type="Proteomes" id="UP000599179"/>
    </source>
</evidence>
<organism evidence="4 5">
    <name type="scientific">Psychroflexus planctonicus</name>
    <dbReference type="NCBI Taxonomy" id="1526575"/>
    <lineage>
        <taxon>Bacteria</taxon>
        <taxon>Pseudomonadati</taxon>
        <taxon>Bacteroidota</taxon>
        <taxon>Flavobacteriia</taxon>
        <taxon>Flavobacteriales</taxon>
        <taxon>Flavobacteriaceae</taxon>
        <taxon>Psychroflexus</taxon>
    </lineage>
</organism>
<dbReference type="Pfam" id="PF20703">
    <property type="entry name" value="nSTAND1"/>
    <property type="match status" value="1"/>
</dbReference>
<name>A0ABQ1SL71_9FLAO</name>
<evidence type="ECO:0000313" key="4">
    <source>
        <dbReference type="EMBL" id="GGE40916.1"/>
    </source>
</evidence>
<dbReference type="SMART" id="SM00320">
    <property type="entry name" value="WD40"/>
    <property type="match status" value="3"/>
</dbReference>
<dbReference type="InterPro" id="IPR049052">
    <property type="entry name" value="nSTAND1"/>
</dbReference>
<keyword evidence="1" id="KW-0175">Coiled coil</keyword>
<dbReference type="InterPro" id="IPR015943">
    <property type="entry name" value="WD40/YVTN_repeat-like_dom_sf"/>
</dbReference>
<dbReference type="Proteomes" id="UP000599179">
    <property type="component" value="Unassembled WGS sequence"/>
</dbReference>
<accession>A0ABQ1SL71</accession>
<feature type="domain" description="Novel STAND NTPase 1" evidence="3">
    <location>
        <begin position="8"/>
        <end position="323"/>
    </location>
</feature>
<dbReference type="InterPro" id="IPR027417">
    <property type="entry name" value="P-loop_NTPase"/>
</dbReference>
<keyword evidence="2" id="KW-0812">Transmembrane</keyword>
<dbReference type="Gene3D" id="2.130.10.10">
    <property type="entry name" value="YVTN repeat-like/Quinoprotein amine dehydrogenase"/>
    <property type="match status" value="2"/>
</dbReference>
<keyword evidence="2" id="KW-0472">Membrane</keyword>
<feature type="transmembrane region" description="Helical" evidence="2">
    <location>
        <begin position="501"/>
        <end position="520"/>
    </location>
</feature>
<dbReference type="EMBL" id="BMGM01000009">
    <property type="protein sequence ID" value="GGE40916.1"/>
    <property type="molecule type" value="Genomic_DNA"/>
</dbReference>
<gene>
    <name evidence="4" type="ORF">GCM10010832_21240</name>
</gene>
<dbReference type="InterPro" id="IPR001680">
    <property type="entry name" value="WD40_rpt"/>
</dbReference>
<dbReference type="SUPFAM" id="SSF52540">
    <property type="entry name" value="P-loop containing nucleoside triphosphate hydrolases"/>
    <property type="match status" value="1"/>
</dbReference>
<reference evidence="5" key="1">
    <citation type="journal article" date="2019" name="Int. J. Syst. Evol. Microbiol.">
        <title>The Global Catalogue of Microorganisms (GCM) 10K type strain sequencing project: providing services to taxonomists for standard genome sequencing and annotation.</title>
        <authorList>
            <consortium name="The Broad Institute Genomics Platform"/>
            <consortium name="The Broad Institute Genome Sequencing Center for Infectious Disease"/>
            <person name="Wu L."/>
            <person name="Ma J."/>
        </authorList>
    </citation>
    <scope>NUCLEOTIDE SEQUENCE [LARGE SCALE GENOMIC DNA]</scope>
    <source>
        <strain evidence="5">CGMCC 1.12931</strain>
    </source>
</reference>
<evidence type="ECO:0000256" key="1">
    <source>
        <dbReference type="SAM" id="Coils"/>
    </source>
</evidence>
<sequence length="1036" mass="120118">MPKDNRNPFVGLKPYSESESDLFFGREEEIENLLLILQKNKLLTLTGAPGSGKTSLIVSGLIPRLKRGFIGVSGKEWSVAYMRPGVNPIKNLAHALSENFVLKQNKKSNISDYKYYEDTIEKFGSNSIVEIYKNSEIFNQKNLLIVIDQVEDFYKYKTAFDYLERDEDNMLMDIVYKSVSIKKSSIYFLICIGSNHLTKLNSYTKLQEIITKSQFTIPNLSKSGLIKIFENTFQANGIYIDHKIIDKLHVDLNEEISYLPNLQFLLKKLYDRLIISKSNSDAITSNILDELGGLKYVIALQFDQFYETENKQNLKLLFKSIVNAHLVNTNTLYGTLEDISSYLNISLPELTKFLRELKLETSELFELIEPTISGIEDTKSKTYNGKNILNLKYFKNINWDKLDTWRKEEIENYDKFKSFSIDAIKKKNNEIDFLKTPELETAINWKNQKDINKNWAKKYPFNFNETIEFINKSVKEDERIKEEKLAAIERDKKKEKKKRKIFATFTLISIILATFAIISYQDAKQEKIIATNAQIDAEKAEEDAKKATLEVEKKANELVITNEKVSTLYNEMLTKNKTINNQNAIIKSKLDELEDAREQEIKDQIALTNKSDSLKNSIVIAKNEAAKSKMMKDLIEIKSEFKTLKLALNDAFLENDEDRVKTLVNESLKKQELFNSLKESGVVDKNIIGNENVLQLNQKILSILENKKSYSKTSMLLTKSKGNSVRSFDINNNEIIAFAGDKGTIYFFDIKNNVSIYKPINVANDNIDDRIRYLSFVSDNSLLATTFSGKLLNINPLTKEVNTIYEDKSQKLINLHIDIENNKQYLIFEKEIIVFDNFKIKNRIQKFNDIKTSLVNNSVLYFVSKNEIYRLEKDNNALKLNIDTSSVHEIKQIYISENHLLLGTEYGKVFWYDFNVQNVKTLTPLKLIDNFELHNSRITCIYFDEQTEILYTSSLDSKVFRYDFKLVKDKIQNSATELTGHEKWIWHMSTFIKPNGAKVLITSDEEGNLLTWYTDPSDMKKKIESLYNERMKIFEE</sequence>
<protein>
    <recommendedName>
        <fullName evidence="3">Novel STAND NTPase 1 domain-containing protein</fullName>
    </recommendedName>
</protein>
<evidence type="ECO:0000259" key="3">
    <source>
        <dbReference type="Pfam" id="PF20703"/>
    </source>
</evidence>
<dbReference type="Gene3D" id="3.40.50.300">
    <property type="entry name" value="P-loop containing nucleotide triphosphate hydrolases"/>
    <property type="match status" value="1"/>
</dbReference>
<keyword evidence="2" id="KW-1133">Transmembrane helix</keyword>
<comment type="caution">
    <text evidence="4">The sequence shown here is derived from an EMBL/GenBank/DDBJ whole genome shotgun (WGS) entry which is preliminary data.</text>
</comment>
<keyword evidence="5" id="KW-1185">Reference proteome</keyword>
<dbReference type="SUPFAM" id="SSF50978">
    <property type="entry name" value="WD40 repeat-like"/>
    <property type="match status" value="1"/>
</dbReference>
<dbReference type="InterPro" id="IPR036322">
    <property type="entry name" value="WD40_repeat_dom_sf"/>
</dbReference>